<sequence length="760" mass="81807">MLRRFLLARYAPLAMLMVPALAHAQTAPVTPPSPPASADQDGIQDIIVTATRQNTSLSRVPGAVSAITGADLGPGGVSNIGDLQVVVPNVSIGDQFGVNRTFIRGVGLNNFDVGGEGAVAFLQNGAILPRPAQQLSGFFDLEQIEVLRGPQSILYGRGATAGAINLVTARPKEELQGFIRATYGDYNAKIIEGAVGGSVSGDDRLLARIAGKYEKRDGYGKNLFTGGDVDDRDAYALRGTIIANFNPSVRATLVLDHFNEDDHNYAFHYFGPSVVPENQLPHTLLGGKTVIGYYASIGQTPNLRNIYSDQEAINRRKGYGATGTLDFNLGAATIKTITAYRSFDRFQRDDLDSSQVNLAGQNNYVEKSRSFSQEVTVNYQRGGLSLLGGAMYLHEKLSGQVLVPTTNLALLFGLPASTFDNGAYEQKGVVKIDAVGVYLQASYELSPAVKVTLGGRYNYEHRSGDGYFRFDAIGLNIPTNVAKGWSSVTPKALIEYHPTTTTMLYASVTKGFKSGVINVGSTDPAIDPETVWSYEGGFKQRFANNRVLLSGAIFYYDYKNLQVSFVNANSIVQTINAATARNYGGELELEARIVGGLSINANASYLNAKFTKFCNAYYGAAFPARAGISYAPCPNQPGLVDLSGNSLPNAPRTSFGGGFNWDVPVGSGKITLNGDAKWQSKVYFTEFNNRDAEQGAYAMANAGLTYHAAKDRWSLGVWVKNIGDEFVIANNIIAAATYQFPRVGSLMPPRTYGATLGINF</sequence>
<dbReference type="PANTHER" id="PTHR32552">
    <property type="entry name" value="FERRICHROME IRON RECEPTOR-RELATED"/>
    <property type="match status" value="1"/>
</dbReference>
<evidence type="ECO:0000256" key="1">
    <source>
        <dbReference type="ARBA" id="ARBA00004571"/>
    </source>
</evidence>
<name>A0ABU4PSP2_9SPHN</name>
<evidence type="ECO:0000256" key="4">
    <source>
        <dbReference type="ARBA" id="ARBA00022496"/>
    </source>
</evidence>
<feature type="signal peptide" evidence="13">
    <location>
        <begin position="1"/>
        <end position="24"/>
    </location>
</feature>
<comment type="caution">
    <text evidence="16">The sequence shown here is derived from an EMBL/GenBank/DDBJ whole genome shotgun (WGS) entry which is preliminary data.</text>
</comment>
<accession>A0ABU4PSP2</accession>
<dbReference type="PANTHER" id="PTHR32552:SF81">
    <property type="entry name" value="TONB-DEPENDENT OUTER MEMBRANE RECEPTOR"/>
    <property type="match status" value="1"/>
</dbReference>
<feature type="domain" description="TonB-dependent receptor-like beta-barrel" evidence="14">
    <location>
        <begin position="282"/>
        <end position="722"/>
    </location>
</feature>
<keyword evidence="16" id="KW-0675">Receptor</keyword>
<evidence type="ECO:0000256" key="12">
    <source>
        <dbReference type="RuleBase" id="RU003357"/>
    </source>
</evidence>
<dbReference type="CDD" id="cd01347">
    <property type="entry name" value="ligand_gated_channel"/>
    <property type="match status" value="1"/>
</dbReference>
<evidence type="ECO:0000256" key="7">
    <source>
        <dbReference type="ARBA" id="ARBA00023065"/>
    </source>
</evidence>
<evidence type="ECO:0000256" key="10">
    <source>
        <dbReference type="ARBA" id="ARBA00023237"/>
    </source>
</evidence>
<evidence type="ECO:0000256" key="8">
    <source>
        <dbReference type="ARBA" id="ARBA00023077"/>
    </source>
</evidence>
<comment type="subcellular location">
    <subcellularLocation>
        <location evidence="1 11">Cell outer membrane</location>
        <topology evidence="1 11">Multi-pass membrane protein</topology>
    </subcellularLocation>
</comment>
<dbReference type="RefSeq" id="WP_010406544.1">
    <property type="nucleotide sequence ID" value="NZ_JAWXXV010000001.1"/>
</dbReference>
<feature type="domain" description="TonB-dependent receptor plug" evidence="15">
    <location>
        <begin position="57"/>
        <end position="163"/>
    </location>
</feature>
<dbReference type="SUPFAM" id="SSF56935">
    <property type="entry name" value="Porins"/>
    <property type="match status" value="1"/>
</dbReference>
<evidence type="ECO:0000313" key="16">
    <source>
        <dbReference type="EMBL" id="MDX5986227.1"/>
    </source>
</evidence>
<organism evidence="16 17">
    <name type="scientific">Sphingomonas echinoides</name>
    <dbReference type="NCBI Taxonomy" id="59803"/>
    <lineage>
        <taxon>Bacteria</taxon>
        <taxon>Pseudomonadati</taxon>
        <taxon>Pseudomonadota</taxon>
        <taxon>Alphaproteobacteria</taxon>
        <taxon>Sphingomonadales</taxon>
        <taxon>Sphingomonadaceae</taxon>
        <taxon>Sphingomonas</taxon>
    </lineage>
</organism>
<dbReference type="Pfam" id="PF07715">
    <property type="entry name" value="Plug"/>
    <property type="match status" value="1"/>
</dbReference>
<evidence type="ECO:0000256" key="5">
    <source>
        <dbReference type="ARBA" id="ARBA00022692"/>
    </source>
</evidence>
<protein>
    <submittedName>
        <fullName evidence="16">TonB-dependent receptor</fullName>
    </submittedName>
</protein>
<dbReference type="InterPro" id="IPR000531">
    <property type="entry name" value="Beta-barrel_TonB"/>
</dbReference>
<evidence type="ECO:0000313" key="17">
    <source>
        <dbReference type="Proteomes" id="UP001279660"/>
    </source>
</evidence>
<dbReference type="Proteomes" id="UP001279660">
    <property type="component" value="Unassembled WGS sequence"/>
</dbReference>
<keyword evidence="17" id="KW-1185">Reference proteome</keyword>
<dbReference type="Gene3D" id="2.40.170.20">
    <property type="entry name" value="TonB-dependent receptor, beta-barrel domain"/>
    <property type="match status" value="1"/>
</dbReference>
<dbReference type="InterPro" id="IPR039426">
    <property type="entry name" value="TonB-dep_rcpt-like"/>
</dbReference>
<keyword evidence="6" id="KW-0408">Iron</keyword>
<keyword evidence="8 12" id="KW-0798">TonB box</keyword>
<keyword evidence="4" id="KW-0410">Iron transport</keyword>
<evidence type="ECO:0000256" key="9">
    <source>
        <dbReference type="ARBA" id="ARBA00023136"/>
    </source>
</evidence>
<evidence type="ECO:0000259" key="14">
    <source>
        <dbReference type="Pfam" id="PF00593"/>
    </source>
</evidence>
<keyword evidence="2 11" id="KW-0813">Transport</keyword>
<dbReference type="InterPro" id="IPR036942">
    <property type="entry name" value="Beta-barrel_TonB_sf"/>
</dbReference>
<gene>
    <name evidence="16" type="ORF">SIL82_18365</name>
</gene>
<keyword evidence="7" id="KW-0406">Ion transport</keyword>
<dbReference type="InterPro" id="IPR012910">
    <property type="entry name" value="Plug_dom"/>
</dbReference>
<evidence type="ECO:0000256" key="2">
    <source>
        <dbReference type="ARBA" id="ARBA00022448"/>
    </source>
</evidence>
<dbReference type="EMBL" id="JAWXXV010000001">
    <property type="protein sequence ID" value="MDX5986227.1"/>
    <property type="molecule type" value="Genomic_DNA"/>
</dbReference>
<keyword evidence="5 11" id="KW-0812">Transmembrane</keyword>
<evidence type="ECO:0000256" key="11">
    <source>
        <dbReference type="PROSITE-ProRule" id="PRU01360"/>
    </source>
</evidence>
<reference evidence="16 17" key="1">
    <citation type="submission" date="2023-11" db="EMBL/GenBank/DDBJ databases">
        <title>MicrobeMod: A computational toolkit for identifying prokaryotic methylation and restriction-modification with nanopore sequencing.</title>
        <authorList>
            <person name="Crits-Christoph A."/>
            <person name="Kang S.C."/>
            <person name="Lee H."/>
            <person name="Ostrov N."/>
        </authorList>
    </citation>
    <scope>NUCLEOTIDE SEQUENCE [LARGE SCALE GENOMIC DNA]</scope>
    <source>
        <strain evidence="16 17">ATCC 14820</strain>
    </source>
</reference>
<evidence type="ECO:0000256" key="13">
    <source>
        <dbReference type="SAM" id="SignalP"/>
    </source>
</evidence>
<dbReference type="Pfam" id="PF00593">
    <property type="entry name" value="TonB_dep_Rec_b-barrel"/>
    <property type="match status" value="1"/>
</dbReference>
<feature type="chain" id="PRO_5045451066" evidence="13">
    <location>
        <begin position="25"/>
        <end position="760"/>
    </location>
</feature>
<keyword evidence="10 11" id="KW-0998">Cell outer membrane</keyword>
<keyword evidence="13" id="KW-0732">Signal</keyword>
<keyword evidence="3 11" id="KW-1134">Transmembrane beta strand</keyword>
<dbReference type="PROSITE" id="PS52016">
    <property type="entry name" value="TONB_DEPENDENT_REC_3"/>
    <property type="match status" value="1"/>
</dbReference>
<proteinExistence type="inferred from homology"/>
<keyword evidence="9 11" id="KW-0472">Membrane</keyword>
<evidence type="ECO:0000256" key="3">
    <source>
        <dbReference type="ARBA" id="ARBA00022452"/>
    </source>
</evidence>
<evidence type="ECO:0000256" key="6">
    <source>
        <dbReference type="ARBA" id="ARBA00023004"/>
    </source>
</evidence>
<comment type="similarity">
    <text evidence="11 12">Belongs to the TonB-dependent receptor family.</text>
</comment>
<evidence type="ECO:0000259" key="15">
    <source>
        <dbReference type="Pfam" id="PF07715"/>
    </source>
</evidence>